<feature type="domain" description="AB hydrolase-1" evidence="1">
    <location>
        <begin position="72"/>
        <end position="291"/>
    </location>
</feature>
<keyword evidence="3" id="KW-1185">Reference proteome</keyword>
<dbReference type="OrthoDB" id="5416147at2"/>
<accession>A0A6N6RLK2</accession>
<protein>
    <submittedName>
        <fullName evidence="2">Alpha/beta hydrolase</fullName>
    </submittedName>
</protein>
<gene>
    <name evidence="2" type="ORF">F8C67_01595</name>
</gene>
<dbReference type="Gene3D" id="3.40.50.1820">
    <property type="entry name" value="alpha/beta hydrolase"/>
    <property type="match status" value="1"/>
</dbReference>
<dbReference type="Pfam" id="PF12697">
    <property type="entry name" value="Abhydrolase_6"/>
    <property type="match status" value="1"/>
</dbReference>
<dbReference type="InterPro" id="IPR029058">
    <property type="entry name" value="AB_hydrolase_fold"/>
</dbReference>
<dbReference type="AlphaFoldDB" id="A0A6N6RLK2"/>
<evidence type="ECO:0000313" key="2">
    <source>
        <dbReference type="EMBL" id="KAB2814455.1"/>
    </source>
</evidence>
<proteinExistence type="predicted"/>
<dbReference type="RefSeq" id="WP_151666035.1">
    <property type="nucleotide sequence ID" value="NZ_WBVO01000001.1"/>
</dbReference>
<sequence length="327" mass="36605">MKAKHYFLLLLVILVVVYLSGPTPDTPNYSGTVVRNIDAENLLTKSNLDPKGVKEGNETLLRFSGQATPYSILYLHGFSASPEEGNPVHSQLYEHFGYNLVAPRLYAHGLVTDNPLMEFRADSAWHSAVRGLEKALAIGDSVIVVSTSTGGALATRLAQLDSRIAALVYYSPNVMPNDGAAFLLNDPWGEQIARMVLNSNFRDLQISDPYYEKFWYRYYRVESLPEMQELVETGFDEEAVRSIHVPVMVACWYESEEKQDDAVSVPHMREFYSQLDVPNKQFIELAANSHVIANGRYSSVVRELTDTTIHFLTSNGFMPVAKDTTAP</sequence>
<reference evidence="2 3" key="1">
    <citation type="submission" date="2019-09" db="EMBL/GenBank/DDBJ databases">
        <title>Genomes of family Cryomorphaceae.</title>
        <authorList>
            <person name="Bowman J.P."/>
        </authorList>
    </citation>
    <scope>NUCLEOTIDE SEQUENCE [LARGE SCALE GENOMIC DNA]</scope>
    <source>
        <strain evidence="2 3">LMG 25704</strain>
    </source>
</reference>
<dbReference type="EMBL" id="WBVO01000001">
    <property type="protein sequence ID" value="KAB2814455.1"/>
    <property type="molecule type" value="Genomic_DNA"/>
</dbReference>
<comment type="caution">
    <text evidence="2">The sequence shown here is derived from an EMBL/GenBank/DDBJ whole genome shotgun (WGS) entry which is preliminary data.</text>
</comment>
<evidence type="ECO:0000313" key="3">
    <source>
        <dbReference type="Proteomes" id="UP000468650"/>
    </source>
</evidence>
<keyword evidence="2" id="KW-0378">Hydrolase</keyword>
<dbReference type="GO" id="GO:0016787">
    <property type="term" value="F:hydrolase activity"/>
    <property type="evidence" value="ECO:0007669"/>
    <property type="project" value="UniProtKB-KW"/>
</dbReference>
<dbReference type="SUPFAM" id="SSF53474">
    <property type="entry name" value="alpha/beta-Hydrolases"/>
    <property type="match status" value="1"/>
</dbReference>
<organism evidence="2 3">
    <name type="scientific">Phaeocystidibacter luteus</name>
    <dbReference type="NCBI Taxonomy" id="911197"/>
    <lineage>
        <taxon>Bacteria</taxon>
        <taxon>Pseudomonadati</taxon>
        <taxon>Bacteroidota</taxon>
        <taxon>Flavobacteriia</taxon>
        <taxon>Flavobacteriales</taxon>
        <taxon>Phaeocystidibacteraceae</taxon>
        <taxon>Phaeocystidibacter</taxon>
    </lineage>
</organism>
<evidence type="ECO:0000259" key="1">
    <source>
        <dbReference type="Pfam" id="PF12697"/>
    </source>
</evidence>
<dbReference type="Proteomes" id="UP000468650">
    <property type="component" value="Unassembled WGS sequence"/>
</dbReference>
<dbReference type="InterPro" id="IPR000073">
    <property type="entry name" value="AB_hydrolase_1"/>
</dbReference>
<name>A0A6N6RLK2_9FLAO</name>